<dbReference type="PANTHER" id="PTHR34360">
    <property type="entry name" value="OS08G0519400 PROTEIN"/>
    <property type="match status" value="1"/>
</dbReference>
<dbReference type="PANTHER" id="PTHR34360:SF2">
    <property type="entry name" value="MYOSIN HEAVY CHAIN-LIKE PROTEIN"/>
    <property type="match status" value="1"/>
</dbReference>
<accession>M8BEE8</accession>
<dbReference type="AlphaFoldDB" id="M8BEE8"/>
<sequence>MPDAGSSPAPDAEALRSEISELRLKLARLDSSSWEVFWHVGFVMNLERFLWSKQRCFFYFQLIVVIIKYFTIKLTMIYESILEENTKTSRSKAYTLEEGNKPTEAMETDNQLLRNEESYSESNIYIMEDEAQILQQEVRKINNIAYTIESLAINAEKRVEFLSSEVKKIESIITEQWIQIRQFEQAFVVTKMMTSKVHKRRFSEGAYKWSGKDILLKYVRNVDLHGMFLAGASKFHKAIQYQCSPDVDVPNAFFLGGSISRSCISLPYKQFKISISSAQQIHYKVPFFYSLKAITVWLCFSLPEFYTFAFICLATFIGLF</sequence>
<name>M8BEE8_AEGTA</name>
<evidence type="ECO:0000313" key="1">
    <source>
        <dbReference type="EnsemblPlants" id="EMT12075"/>
    </source>
</evidence>
<protein>
    <submittedName>
        <fullName evidence="1">Uncharacterized protein</fullName>
    </submittedName>
</protein>
<proteinExistence type="predicted"/>
<reference evidence="1" key="1">
    <citation type="submission" date="2015-06" db="UniProtKB">
        <authorList>
            <consortium name="EnsemblPlants"/>
        </authorList>
    </citation>
    <scope>IDENTIFICATION</scope>
</reference>
<organism evidence="1">
    <name type="scientific">Aegilops tauschii</name>
    <name type="common">Tausch's goatgrass</name>
    <name type="synonym">Aegilops squarrosa</name>
    <dbReference type="NCBI Taxonomy" id="37682"/>
    <lineage>
        <taxon>Eukaryota</taxon>
        <taxon>Viridiplantae</taxon>
        <taxon>Streptophyta</taxon>
        <taxon>Embryophyta</taxon>
        <taxon>Tracheophyta</taxon>
        <taxon>Spermatophyta</taxon>
        <taxon>Magnoliopsida</taxon>
        <taxon>Liliopsida</taxon>
        <taxon>Poales</taxon>
        <taxon>Poaceae</taxon>
        <taxon>BOP clade</taxon>
        <taxon>Pooideae</taxon>
        <taxon>Triticodae</taxon>
        <taxon>Triticeae</taxon>
        <taxon>Triticinae</taxon>
        <taxon>Aegilops</taxon>
    </lineage>
</organism>
<dbReference type="EnsemblPlants" id="EMT12075">
    <property type="protein sequence ID" value="EMT12075"/>
    <property type="gene ID" value="F775_11403"/>
</dbReference>